<dbReference type="InterPro" id="IPR011009">
    <property type="entry name" value="Kinase-like_dom_sf"/>
</dbReference>
<dbReference type="InterPro" id="IPR000182">
    <property type="entry name" value="GNAT_dom"/>
</dbReference>
<dbReference type="AlphaFoldDB" id="A0A2K4ZD34"/>
<dbReference type="InterPro" id="IPR050276">
    <property type="entry name" value="MshD_Acetyltransferase"/>
</dbReference>
<name>A0A2K4ZD34_9FIRM</name>
<dbReference type="PANTHER" id="PTHR43617:SF38">
    <property type="entry name" value="N-ACETYLTRANSFERASE DOMAIN-CONTAINING PROTEIN"/>
    <property type="match status" value="1"/>
</dbReference>
<dbReference type="Proteomes" id="UP000236311">
    <property type="component" value="Unassembled WGS sequence"/>
</dbReference>
<evidence type="ECO:0000259" key="1">
    <source>
        <dbReference type="PROSITE" id="PS51186"/>
    </source>
</evidence>
<proteinExistence type="predicted"/>
<dbReference type="PANTHER" id="PTHR43617">
    <property type="entry name" value="L-AMINO ACID N-ACETYLTRANSFERASE"/>
    <property type="match status" value="1"/>
</dbReference>
<gene>
    <name evidence="2" type="ORF">AMURIS_01084</name>
</gene>
<dbReference type="OrthoDB" id="9809485at2"/>
<feature type="domain" description="N-acetyltransferase" evidence="1">
    <location>
        <begin position="3"/>
        <end position="160"/>
    </location>
</feature>
<organism evidence="2 3">
    <name type="scientific">Acetatifactor muris</name>
    <dbReference type="NCBI Taxonomy" id="879566"/>
    <lineage>
        <taxon>Bacteria</taxon>
        <taxon>Bacillati</taxon>
        <taxon>Bacillota</taxon>
        <taxon>Clostridia</taxon>
        <taxon>Lachnospirales</taxon>
        <taxon>Lachnospiraceae</taxon>
        <taxon>Acetatifactor</taxon>
    </lineage>
</organism>
<dbReference type="Gene3D" id="3.40.630.30">
    <property type="match status" value="1"/>
</dbReference>
<accession>A0A2K4ZD34</accession>
<keyword evidence="2" id="KW-0808">Transferase</keyword>
<reference evidence="2 3" key="1">
    <citation type="submission" date="2018-01" db="EMBL/GenBank/DDBJ databases">
        <authorList>
            <person name="Gaut B.S."/>
            <person name="Morton B.R."/>
            <person name="Clegg M.T."/>
            <person name="Duvall M.R."/>
        </authorList>
    </citation>
    <scope>NUCLEOTIDE SEQUENCE [LARGE SCALE GENOMIC DNA]</scope>
    <source>
        <strain evidence="2">GP69</strain>
    </source>
</reference>
<dbReference type="SUPFAM" id="SSF55729">
    <property type="entry name" value="Acyl-CoA N-acyltransferases (Nat)"/>
    <property type="match status" value="1"/>
</dbReference>
<keyword evidence="3" id="KW-1185">Reference proteome</keyword>
<dbReference type="GO" id="GO:0016747">
    <property type="term" value="F:acyltransferase activity, transferring groups other than amino-acyl groups"/>
    <property type="evidence" value="ECO:0007669"/>
    <property type="project" value="InterPro"/>
</dbReference>
<protein>
    <submittedName>
        <fullName evidence="2">Acetyltransferase (GNAT) family protein</fullName>
    </submittedName>
</protein>
<dbReference type="EMBL" id="OFSM01000004">
    <property type="protein sequence ID" value="SOY28377.1"/>
    <property type="molecule type" value="Genomic_DNA"/>
</dbReference>
<evidence type="ECO:0000313" key="3">
    <source>
        <dbReference type="Proteomes" id="UP000236311"/>
    </source>
</evidence>
<dbReference type="CDD" id="cd04301">
    <property type="entry name" value="NAT_SF"/>
    <property type="match status" value="1"/>
</dbReference>
<dbReference type="SUPFAM" id="SSF56112">
    <property type="entry name" value="Protein kinase-like (PK-like)"/>
    <property type="match status" value="1"/>
</dbReference>
<dbReference type="InterPro" id="IPR016181">
    <property type="entry name" value="Acyl_CoA_acyltransferase"/>
</dbReference>
<evidence type="ECO:0000313" key="2">
    <source>
        <dbReference type="EMBL" id="SOY28377.1"/>
    </source>
</evidence>
<sequence length="552" mass="62682">MNISIRKETPGDYRIVEEMTREAFWGSMDHPTCDGEHLLVHKLRKLPVFVPELDFVAEVEGEITGHIIYSLAKVMTPDHGEIEVLNFGPLSVHPDYKRRGVGTALTRHSIAEAARLGYRAIIFYGHPDYYPRFGFRRAGRYGIVSADGSSPDSLMAMELYDGALDGITGRYIEDEVYEIDPKEMAEFEKEFPYKEPVRLPSVEVLSDQLPEGVKQTFAQHGIRFVSQLQRFSGAELLNWEGMDEQLLIRINGILSQLGQPCKLLPSSYILQLTELGVRNPVCSLIRSKAGISLYRVESEGRKWILKVFENQEDAREIDNYLMLSKLEIPTLPLLGYTKNAILLPDVEASDEYRLGNEDDLSDPKVARAIAGWYRMLHKKGRAYLSDRKIPMYDESDLFTADNMKEIAEKTSTVENVLWQIIRENYGTISSRIDALPRTLTYNDFYWTNLIVSQNCESAFMFDYNLLGKGIAYGDIRNVTSSLSREAAEAFLQEYSDDIAEGEKKADVFIAPLVTLSAACKSDTFPSWAKASLAELKNGDILRHLKEWLCMEE</sequence>
<dbReference type="RefSeq" id="WP_103238460.1">
    <property type="nucleotide sequence ID" value="NZ_JANJZD010000004.1"/>
</dbReference>
<dbReference type="PROSITE" id="PS51186">
    <property type="entry name" value="GNAT"/>
    <property type="match status" value="1"/>
</dbReference>
<dbReference type="Pfam" id="PF00583">
    <property type="entry name" value="Acetyltransf_1"/>
    <property type="match status" value="1"/>
</dbReference>